<proteinExistence type="predicted"/>
<reference evidence="4 5" key="1">
    <citation type="submission" date="2024-06" db="EMBL/GenBank/DDBJ databases">
        <title>Complete genome of Phlyctema vagabunda strain 19-DSS-EL-015.</title>
        <authorList>
            <person name="Fiorenzani C."/>
        </authorList>
    </citation>
    <scope>NUCLEOTIDE SEQUENCE [LARGE SCALE GENOMIC DNA]</scope>
    <source>
        <strain evidence="4 5">19-DSS-EL-015</strain>
    </source>
</reference>
<dbReference type="Gene3D" id="1.10.1200.10">
    <property type="entry name" value="ACP-like"/>
    <property type="match status" value="1"/>
</dbReference>
<dbReference type="InterPro" id="IPR042099">
    <property type="entry name" value="ANL_N_sf"/>
</dbReference>
<dbReference type="PROSITE" id="PS50075">
    <property type="entry name" value="CARRIER"/>
    <property type="match status" value="1"/>
</dbReference>
<keyword evidence="5" id="KW-1185">Reference proteome</keyword>
<dbReference type="InterPro" id="IPR020845">
    <property type="entry name" value="AMP-binding_CS"/>
</dbReference>
<gene>
    <name evidence="4" type="ORF">PVAG01_04185</name>
</gene>
<keyword evidence="2" id="KW-0597">Phosphoprotein</keyword>
<dbReference type="EMBL" id="JBFCZG010000003">
    <property type="protein sequence ID" value="KAL3424904.1"/>
    <property type="molecule type" value="Genomic_DNA"/>
</dbReference>
<keyword evidence="1" id="KW-0596">Phosphopantetheine</keyword>
<dbReference type="InterPro" id="IPR001031">
    <property type="entry name" value="Thioesterase"/>
</dbReference>
<dbReference type="SMART" id="SM00823">
    <property type="entry name" value="PKS_PP"/>
    <property type="match status" value="1"/>
</dbReference>
<organism evidence="4 5">
    <name type="scientific">Phlyctema vagabunda</name>
    <dbReference type="NCBI Taxonomy" id="108571"/>
    <lineage>
        <taxon>Eukaryota</taxon>
        <taxon>Fungi</taxon>
        <taxon>Dikarya</taxon>
        <taxon>Ascomycota</taxon>
        <taxon>Pezizomycotina</taxon>
        <taxon>Leotiomycetes</taxon>
        <taxon>Helotiales</taxon>
        <taxon>Dermateaceae</taxon>
        <taxon>Phlyctema</taxon>
    </lineage>
</organism>
<accession>A0ABR4PNH9</accession>
<dbReference type="SUPFAM" id="SSF56801">
    <property type="entry name" value="Acetyl-CoA synthetase-like"/>
    <property type="match status" value="1"/>
</dbReference>
<dbReference type="Pfam" id="PF00501">
    <property type="entry name" value="AMP-binding"/>
    <property type="match status" value="1"/>
</dbReference>
<dbReference type="Gene3D" id="3.40.50.1820">
    <property type="entry name" value="alpha/beta hydrolase"/>
    <property type="match status" value="1"/>
</dbReference>
<dbReference type="InterPro" id="IPR045851">
    <property type="entry name" value="AMP-bd_C_sf"/>
</dbReference>
<feature type="domain" description="Carrier" evidence="3">
    <location>
        <begin position="579"/>
        <end position="658"/>
    </location>
</feature>
<comment type="caution">
    <text evidence="4">The sequence shown here is derived from an EMBL/GenBank/DDBJ whole genome shotgun (WGS) entry which is preliminary data.</text>
</comment>
<evidence type="ECO:0000259" key="3">
    <source>
        <dbReference type="PROSITE" id="PS50075"/>
    </source>
</evidence>
<dbReference type="Proteomes" id="UP001629113">
    <property type="component" value="Unassembled WGS sequence"/>
</dbReference>
<dbReference type="SUPFAM" id="SSF47336">
    <property type="entry name" value="ACP-like"/>
    <property type="match status" value="1"/>
</dbReference>
<dbReference type="Gene3D" id="3.30.300.30">
    <property type="match status" value="1"/>
</dbReference>
<dbReference type="Gene3D" id="3.40.50.12780">
    <property type="entry name" value="N-terminal domain of ligase-like"/>
    <property type="match status" value="1"/>
</dbReference>
<evidence type="ECO:0000256" key="1">
    <source>
        <dbReference type="ARBA" id="ARBA00022450"/>
    </source>
</evidence>
<protein>
    <submittedName>
        <fullName evidence="4">Nonribosomal peptide synthetase</fullName>
    </submittedName>
</protein>
<dbReference type="InterPro" id="IPR020806">
    <property type="entry name" value="PKS_PP-bd"/>
</dbReference>
<dbReference type="InterPro" id="IPR000873">
    <property type="entry name" value="AMP-dep_synth/lig_dom"/>
</dbReference>
<dbReference type="PANTHER" id="PTHR24096">
    <property type="entry name" value="LONG-CHAIN-FATTY-ACID--COA LIGASE"/>
    <property type="match status" value="1"/>
</dbReference>
<dbReference type="InterPro" id="IPR036736">
    <property type="entry name" value="ACP-like_sf"/>
</dbReference>
<sequence length="938" mass="104961">MGSYFKTDPENLYELLELAALDPQNNGISFISPKAADSVNRRLSYKELFDQAREDACLLANLGGLQPNSVILLHFDNHYDGIRWLWAVLVAGYLPAISTPFTQDLVLRKKHIIHLQNLLEDPLILTSSHLLSEFDTVDGLNLRTIEQFEKSRNELENGVSKGYWVYSGARKTENDLAILMLTSGSTGNSKAVGLRHGQMLKSVAGKSYHHSTNPNDVFLNWIGLDHVANLTESHLHGMHLAVEQFHVQASDLLVNPLKFLSLISKFRVTHSFAPNFFLASLRSALEKPGAFEPGKEPNLSCFRVLISGGEANVVETSVALTQLLAAYKVKGEIVRPGFGMTETCAGSIYSLECPSYDVANAHEFASLGSCIPGLELRVSDDEGQLAAANQIGNLELHGPILFQEYFNNPIATAESFTSDGWFRTGDRALIDSNGKLNLTGRAKESIIINGVKYFPHELETAVEAAKIGGITPSYTVVFPHRPKGHQTEVLCVVYLPAYESSDPDSRLAVTDAIAKVSIIQCGIRPYQIIPLTKSLLPKSSLGKLSRAKIRTAFENGEYAFYQETNNSIIKEHRLSKRKGPTNEIESQILDVFVEQFELDELEIGTDTSLFEMGVSSIEIIQLKTLIQKRLDLDVEIPVITMMTNPTVRELSLALSKLREPHVYSPIVVLQAYGNKIPLFLIHPGVGEILVFLNLAKFIVDRPVYAIRARGFDGEPFFEDLQEVISTYHKAIKEIQPEGPYAIAGYSYGSMVAFEITKVLERNGDRVGFLGVFNLPPHIKFRMRQLDWTEVILNLSFFLGLITEEYAHEISAEMHKLTRSEALDFIISKAPPARMIEMALDRQKLTTWANLANQMQFLGQNYEPEGKAELMDVFYAIPLVAVASNKHEWRENHLNKWAEFVETPVRFHEVDGAHYTMISPENVLSFQRTLRLALERRGL</sequence>
<evidence type="ECO:0000313" key="5">
    <source>
        <dbReference type="Proteomes" id="UP001629113"/>
    </source>
</evidence>
<dbReference type="Pfam" id="PF00975">
    <property type="entry name" value="Thioesterase"/>
    <property type="match status" value="1"/>
</dbReference>
<dbReference type="PANTHER" id="PTHR24096:SF267">
    <property type="entry name" value="MALONATE--COA LIGASE ACSF3, MITOCHONDRIAL"/>
    <property type="match status" value="1"/>
</dbReference>
<dbReference type="Pfam" id="PF00550">
    <property type="entry name" value="PP-binding"/>
    <property type="match status" value="1"/>
</dbReference>
<dbReference type="InterPro" id="IPR029058">
    <property type="entry name" value="AB_hydrolase_fold"/>
</dbReference>
<dbReference type="PROSITE" id="PS00455">
    <property type="entry name" value="AMP_BINDING"/>
    <property type="match status" value="1"/>
</dbReference>
<dbReference type="SUPFAM" id="SSF53474">
    <property type="entry name" value="alpha/beta-Hydrolases"/>
    <property type="match status" value="1"/>
</dbReference>
<evidence type="ECO:0000313" key="4">
    <source>
        <dbReference type="EMBL" id="KAL3424904.1"/>
    </source>
</evidence>
<name>A0ABR4PNH9_9HELO</name>
<evidence type="ECO:0000256" key="2">
    <source>
        <dbReference type="ARBA" id="ARBA00022553"/>
    </source>
</evidence>
<dbReference type="InterPro" id="IPR009081">
    <property type="entry name" value="PP-bd_ACP"/>
</dbReference>